<dbReference type="InterPro" id="IPR039420">
    <property type="entry name" value="WalR-like"/>
</dbReference>
<dbReference type="CDD" id="cd00383">
    <property type="entry name" value="trans_reg_C"/>
    <property type="match status" value="1"/>
</dbReference>
<feature type="region of interest" description="Disordered" evidence="10">
    <location>
        <begin position="135"/>
        <end position="158"/>
    </location>
</feature>
<evidence type="ECO:0000256" key="4">
    <source>
        <dbReference type="ARBA" id="ARBA00023012"/>
    </source>
</evidence>
<keyword evidence="5" id="KW-0805">Transcription regulation</keyword>
<dbReference type="AlphaFoldDB" id="A0A431TD32"/>
<dbReference type="InterPro" id="IPR036388">
    <property type="entry name" value="WH-like_DNA-bd_sf"/>
</dbReference>
<feature type="DNA-binding region" description="OmpR/PhoB-type" evidence="9">
    <location>
        <begin position="162"/>
        <end position="262"/>
    </location>
</feature>
<dbReference type="OrthoDB" id="165980at2"/>
<evidence type="ECO:0000313" key="14">
    <source>
        <dbReference type="Proteomes" id="UP000267418"/>
    </source>
</evidence>
<comment type="subcellular location">
    <subcellularLocation>
        <location evidence="1">Cytoplasm</location>
    </subcellularLocation>
</comment>
<evidence type="ECO:0000256" key="3">
    <source>
        <dbReference type="ARBA" id="ARBA00022553"/>
    </source>
</evidence>
<gene>
    <name evidence="13" type="ORF">EJP69_29170</name>
</gene>
<dbReference type="InterPro" id="IPR001789">
    <property type="entry name" value="Sig_transdc_resp-reg_receiver"/>
</dbReference>
<dbReference type="SMART" id="SM00862">
    <property type="entry name" value="Trans_reg_C"/>
    <property type="match status" value="1"/>
</dbReference>
<dbReference type="Pfam" id="PF00072">
    <property type="entry name" value="Response_reg"/>
    <property type="match status" value="1"/>
</dbReference>
<name>A0A431TD32_9BURK</name>
<dbReference type="InterPro" id="IPR001867">
    <property type="entry name" value="OmpR/PhoB-type_DNA-bd"/>
</dbReference>
<dbReference type="Gene3D" id="6.10.250.690">
    <property type="match status" value="1"/>
</dbReference>
<dbReference type="SMART" id="SM00448">
    <property type="entry name" value="REC"/>
    <property type="match status" value="1"/>
</dbReference>
<keyword evidence="14" id="KW-1185">Reference proteome</keyword>
<dbReference type="PROSITE" id="PS51755">
    <property type="entry name" value="OMPR_PHOB"/>
    <property type="match status" value="1"/>
</dbReference>
<reference evidence="13 14" key="1">
    <citation type="submission" date="2018-12" db="EMBL/GenBank/DDBJ databases">
        <title>The genome of Variovorax gossypii DSM 100435.</title>
        <authorList>
            <person name="Gao J."/>
            <person name="Sun J."/>
        </authorList>
    </citation>
    <scope>NUCLEOTIDE SEQUENCE [LARGE SCALE GENOMIC DNA]</scope>
    <source>
        <strain evidence="13 14">DSM 100435</strain>
    </source>
</reference>
<feature type="modified residue" description="4-aspartylphosphate" evidence="8">
    <location>
        <position position="64"/>
    </location>
</feature>
<evidence type="ECO:0000256" key="6">
    <source>
        <dbReference type="ARBA" id="ARBA00023125"/>
    </source>
</evidence>
<dbReference type="PROSITE" id="PS50110">
    <property type="entry name" value="RESPONSE_REGULATORY"/>
    <property type="match status" value="1"/>
</dbReference>
<dbReference type="Gene3D" id="1.10.10.10">
    <property type="entry name" value="Winged helix-like DNA-binding domain superfamily/Winged helix DNA-binding domain"/>
    <property type="match status" value="1"/>
</dbReference>
<sequence>MMRYPIRRNVNLSTRILIVDDDAGIRSLVASFLEKHGFQVDAAGHPAEMRERLAQAEYALIVLDVMMPGEDGLSALRELQRIGGPPVIMLSAVGTDIDRIVGLEIGAEDYLAKPCNPRELLARIRTVLRRTAHGAAAGGQPARAAPQPPQASAEVPEGQQQPLVLHFAGWRMDLEARQLHDPQDRLVDLSDGEFRLLRALVQHPRRVLTRDQLVQYALGAESDSYDRAIDVQVSRLRRKLASGETRADLIRTVRNEGYMFVPAVTRTREA</sequence>
<keyword evidence="4" id="KW-0902">Two-component regulatory system</keyword>
<dbReference type="Proteomes" id="UP000267418">
    <property type="component" value="Unassembled WGS sequence"/>
</dbReference>
<feature type="domain" description="Response regulatory" evidence="11">
    <location>
        <begin position="15"/>
        <end position="128"/>
    </location>
</feature>
<evidence type="ECO:0000256" key="5">
    <source>
        <dbReference type="ARBA" id="ARBA00023015"/>
    </source>
</evidence>
<dbReference type="GO" id="GO:0000156">
    <property type="term" value="F:phosphorelay response regulator activity"/>
    <property type="evidence" value="ECO:0007669"/>
    <property type="project" value="TreeGrafter"/>
</dbReference>
<keyword evidence="6 9" id="KW-0238">DNA-binding</keyword>
<dbReference type="PANTHER" id="PTHR48111:SF4">
    <property type="entry name" value="DNA-BINDING DUAL TRANSCRIPTIONAL REGULATOR OMPR"/>
    <property type="match status" value="1"/>
</dbReference>
<organism evidence="13 14">
    <name type="scientific">Variovorax gossypii</name>
    <dbReference type="NCBI Taxonomy" id="1679495"/>
    <lineage>
        <taxon>Bacteria</taxon>
        <taxon>Pseudomonadati</taxon>
        <taxon>Pseudomonadota</taxon>
        <taxon>Betaproteobacteria</taxon>
        <taxon>Burkholderiales</taxon>
        <taxon>Comamonadaceae</taxon>
        <taxon>Variovorax</taxon>
    </lineage>
</organism>
<dbReference type="SUPFAM" id="SSF46894">
    <property type="entry name" value="C-terminal effector domain of the bipartite response regulators"/>
    <property type="match status" value="1"/>
</dbReference>
<dbReference type="GO" id="GO:0006355">
    <property type="term" value="P:regulation of DNA-templated transcription"/>
    <property type="evidence" value="ECO:0007669"/>
    <property type="project" value="InterPro"/>
</dbReference>
<keyword evidence="3 8" id="KW-0597">Phosphoprotein</keyword>
<evidence type="ECO:0000256" key="2">
    <source>
        <dbReference type="ARBA" id="ARBA00022490"/>
    </source>
</evidence>
<dbReference type="EMBL" id="RXOE01000013">
    <property type="protein sequence ID" value="RTQ30551.1"/>
    <property type="molecule type" value="Genomic_DNA"/>
</dbReference>
<dbReference type="Gene3D" id="3.40.50.2300">
    <property type="match status" value="1"/>
</dbReference>
<evidence type="ECO:0000259" key="11">
    <source>
        <dbReference type="PROSITE" id="PS50110"/>
    </source>
</evidence>
<accession>A0A431TD32</accession>
<evidence type="ECO:0000256" key="9">
    <source>
        <dbReference type="PROSITE-ProRule" id="PRU01091"/>
    </source>
</evidence>
<dbReference type="PANTHER" id="PTHR48111">
    <property type="entry name" value="REGULATOR OF RPOS"/>
    <property type="match status" value="1"/>
</dbReference>
<protein>
    <submittedName>
        <fullName evidence="13">Response regulator</fullName>
    </submittedName>
</protein>
<dbReference type="InterPro" id="IPR011006">
    <property type="entry name" value="CheY-like_superfamily"/>
</dbReference>
<dbReference type="FunFam" id="1.10.10.10:FF:000099">
    <property type="entry name" value="Two-component system response regulator TorR"/>
    <property type="match status" value="1"/>
</dbReference>
<proteinExistence type="predicted"/>
<evidence type="ECO:0000256" key="7">
    <source>
        <dbReference type="ARBA" id="ARBA00023163"/>
    </source>
</evidence>
<evidence type="ECO:0000313" key="13">
    <source>
        <dbReference type="EMBL" id="RTQ30551.1"/>
    </source>
</evidence>
<dbReference type="InterPro" id="IPR016032">
    <property type="entry name" value="Sig_transdc_resp-reg_C-effctor"/>
</dbReference>
<evidence type="ECO:0000256" key="1">
    <source>
        <dbReference type="ARBA" id="ARBA00004496"/>
    </source>
</evidence>
<dbReference type="GO" id="GO:0005829">
    <property type="term" value="C:cytosol"/>
    <property type="evidence" value="ECO:0007669"/>
    <property type="project" value="TreeGrafter"/>
</dbReference>
<keyword evidence="7" id="KW-0804">Transcription</keyword>
<dbReference type="GO" id="GO:0000976">
    <property type="term" value="F:transcription cis-regulatory region binding"/>
    <property type="evidence" value="ECO:0007669"/>
    <property type="project" value="TreeGrafter"/>
</dbReference>
<feature type="domain" description="OmpR/PhoB-type" evidence="12">
    <location>
        <begin position="162"/>
        <end position="262"/>
    </location>
</feature>
<evidence type="ECO:0000259" key="12">
    <source>
        <dbReference type="PROSITE" id="PS51755"/>
    </source>
</evidence>
<keyword evidence="2" id="KW-0963">Cytoplasm</keyword>
<dbReference type="GO" id="GO:0032993">
    <property type="term" value="C:protein-DNA complex"/>
    <property type="evidence" value="ECO:0007669"/>
    <property type="project" value="TreeGrafter"/>
</dbReference>
<feature type="compositionally biased region" description="Low complexity" evidence="10">
    <location>
        <begin position="135"/>
        <end position="153"/>
    </location>
</feature>
<dbReference type="SUPFAM" id="SSF52172">
    <property type="entry name" value="CheY-like"/>
    <property type="match status" value="1"/>
</dbReference>
<dbReference type="Pfam" id="PF00486">
    <property type="entry name" value="Trans_reg_C"/>
    <property type="match status" value="1"/>
</dbReference>
<comment type="caution">
    <text evidence="13">The sequence shown here is derived from an EMBL/GenBank/DDBJ whole genome shotgun (WGS) entry which is preliminary data.</text>
</comment>
<evidence type="ECO:0000256" key="8">
    <source>
        <dbReference type="PROSITE-ProRule" id="PRU00169"/>
    </source>
</evidence>
<evidence type="ECO:0000256" key="10">
    <source>
        <dbReference type="SAM" id="MobiDB-lite"/>
    </source>
</evidence>